<feature type="domain" description="LTD" evidence="3">
    <location>
        <begin position="19"/>
        <end position="201"/>
    </location>
</feature>
<comment type="caution">
    <text evidence="4">The sequence shown here is derived from an EMBL/GenBank/DDBJ whole genome shotgun (WGS) entry which is preliminary data.</text>
</comment>
<feature type="compositionally biased region" description="Low complexity" evidence="1">
    <location>
        <begin position="162"/>
        <end position="213"/>
    </location>
</feature>
<dbReference type="InterPro" id="IPR036415">
    <property type="entry name" value="Lamin_tail_dom_sf"/>
</dbReference>
<evidence type="ECO:0000259" key="3">
    <source>
        <dbReference type="PROSITE" id="PS51841"/>
    </source>
</evidence>
<protein>
    <recommendedName>
        <fullName evidence="6">PKD domain-containing protein</fullName>
    </recommendedName>
</protein>
<dbReference type="EMBL" id="MHWW01000024">
    <property type="protein sequence ID" value="OHB14303.1"/>
    <property type="molecule type" value="Genomic_DNA"/>
</dbReference>
<dbReference type="AlphaFoldDB" id="A0A1G2UY51"/>
<gene>
    <name evidence="4" type="ORF">A2431_02435</name>
</gene>
<sequence length="474" mass="51229">MKNNFQKFLFVIFLFLVFPAISFAQLIINEIAWMGTTESANAEWVELYNTTSENIDLSGWGLYEAGGDTLMISLSKNIIANGYFLIERVTPSVSDSVSGIDDVSGSFGGGGLINLPGGEFLVLKDVNGNIIQSLDFSSGWLAGDNTTKETMQWTGSNWISASPTPGTANNTTNNTSNSDNQNPSGEVLSANTESSTNTQSSGGSTVSRTSSSGTQLEVLAGSDRTTLPGSPIWFQATIKKNTIETNLDLNWSFGDGNVGVGPLTSHTYKYSGDYVVVLSAKAGDMFSVSRLKVKVGTPEVLVSDGGEYLEISNKSNAEINLFNWKIENGGKGFIFQPDTIVLPHSSIKLDKSLLSMKGLDNSMGTSLKNYLGQEVFYIAPIKEVDLEEVSKNFEIIKNEAFVIQEKANSLGFVLQPKSQQANVFSAVPSIEKEEPDSEDLLQPATSTGNIIYEAPKSESFVAKLTNFIKRVFSN</sequence>
<dbReference type="Gene3D" id="2.60.40.10">
    <property type="entry name" value="Immunoglobulins"/>
    <property type="match status" value="1"/>
</dbReference>
<evidence type="ECO:0000313" key="4">
    <source>
        <dbReference type="EMBL" id="OHB14303.1"/>
    </source>
</evidence>
<proteinExistence type="predicted"/>
<dbReference type="Proteomes" id="UP000177697">
    <property type="component" value="Unassembled WGS sequence"/>
</dbReference>
<dbReference type="Pfam" id="PF00932">
    <property type="entry name" value="LTD"/>
    <property type="match status" value="1"/>
</dbReference>
<evidence type="ECO:0000259" key="2">
    <source>
        <dbReference type="PROSITE" id="PS50093"/>
    </source>
</evidence>
<dbReference type="InterPro" id="IPR013783">
    <property type="entry name" value="Ig-like_fold"/>
</dbReference>
<organism evidence="4 5">
    <name type="scientific">Candidatus Zambryskibacteria bacterium RIFOXYC1_FULL_39_10</name>
    <dbReference type="NCBI Taxonomy" id="1802779"/>
    <lineage>
        <taxon>Bacteria</taxon>
        <taxon>Candidatus Zambryskiibacteriota</taxon>
    </lineage>
</organism>
<reference evidence="4 5" key="1">
    <citation type="journal article" date="2016" name="Nat. Commun.">
        <title>Thousands of microbial genomes shed light on interconnected biogeochemical processes in an aquifer system.</title>
        <authorList>
            <person name="Anantharaman K."/>
            <person name="Brown C.T."/>
            <person name="Hug L.A."/>
            <person name="Sharon I."/>
            <person name="Castelle C.J."/>
            <person name="Probst A.J."/>
            <person name="Thomas B.C."/>
            <person name="Singh A."/>
            <person name="Wilkins M.J."/>
            <person name="Karaoz U."/>
            <person name="Brodie E.L."/>
            <person name="Williams K.H."/>
            <person name="Hubbard S.S."/>
            <person name="Banfield J.F."/>
        </authorList>
    </citation>
    <scope>NUCLEOTIDE SEQUENCE [LARGE SCALE GENOMIC DNA]</scope>
</reference>
<accession>A0A1G2UY51</accession>
<dbReference type="InterPro" id="IPR000601">
    <property type="entry name" value="PKD_dom"/>
</dbReference>
<evidence type="ECO:0000313" key="5">
    <source>
        <dbReference type="Proteomes" id="UP000177697"/>
    </source>
</evidence>
<dbReference type="Pfam" id="PF18911">
    <property type="entry name" value="PKD_4"/>
    <property type="match status" value="1"/>
</dbReference>
<evidence type="ECO:0000256" key="1">
    <source>
        <dbReference type="SAM" id="MobiDB-lite"/>
    </source>
</evidence>
<name>A0A1G2UY51_9BACT</name>
<feature type="domain" description="PKD" evidence="2">
    <location>
        <begin position="251"/>
        <end position="280"/>
    </location>
</feature>
<dbReference type="SUPFAM" id="SSF74853">
    <property type="entry name" value="Lamin A/C globular tail domain"/>
    <property type="match status" value="2"/>
</dbReference>
<dbReference type="PROSITE" id="PS51841">
    <property type="entry name" value="LTD"/>
    <property type="match status" value="1"/>
</dbReference>
<evidence type="ECO:0008006" key="6">
    <source>
        <dbReference type="Google" id="ProtNLM"/>
    </source>
</evidence>
<dbReference type="SUPFAM" id="SSF49299">
    <property type="entry name" value="PKD domain"/>
    <property type="match status" value="1"/>
</dbReference>
<feature type="region of interest" description="Disordered" evidence="1">
    <location>
        <begin position="156"/>
        <end position="213"/>
    </location>
</feature>
<dbReference type="PROSITE" id="PS50093">
    <property type="entry name" value="PKD"/>
    <property type="match status" value="1"/>
</dbReference>
<dbReference type="InterPro" id="IPR001322">
    <property type="entry name" value="Lamin_tail_dom"/>
</dbReference>
<dbReference type="InterPro" id="IPR035986">
    <property type="entry name" value="PKD_dom_sf"/>
</dbReference>